<dbReference type="SUPFAM" id="SSF57850">
    <property type="entry name" value="RING/U-box"/>
    <property type="match status" value="1"/>
</dbReference>
<evidence type="ECO:0000259" key="6">
    <source>
        <dbReference type="PROSITE" id="PS50089"/>
    </source>
</evidence>
<dbReference type="PANTHER" id="PTHR25465">
    <property type="entry name" value="B-BOX DOMAIN CONTAINING"/>
    <property type="match status" value="1"/>
</dbReference>
<dbReference type="PANTHER" id="PTHR25465:SF14">
    <property type="entry name" value="E3 UBIQUITIN-PROTEIN LIGASE TRIM65"/>
    <property type="match status" value="1"/>
</dbReference>
<dbReference type="InterPro" id="IPR017907">
    <property type="entry name" value="Znf_RING_CS"/>
</dbReference>
<keyword evidence="2 4" id="KW-0863">Zinc-finger</keyword>
<keyword evidence="8" id="KW-1185">Reference proteome</keyword>
<keyword evidence="1" id="KW-0479">Metal-binding</keyword>
<accession>A0A3Q2CCW7</accession>
<dbReference type="InterPro" id="IPR013083">
    <property type="entry name" value="Znf_RING/FYVE/PHD"/>
</dbReference>
<name>A0A3Q2CCW7_CYPVA</name>
<dbReference type="Gene3D" id="3.30.40.10">
    <property type="entry name" value="Zinc/RING finger domain, C3HC4 (zinc finger)"/>
    <property type="match status" value="1"/>
</dbReference>
<evidence type="ECO:0000256" key="5">
    <source>
        <dbReference type="SAM" id="MobiDB-lite"/>
    </source>
</evidence>
<dbReference type="Pfam" id="PF15227">
    <property type="entry name" value="zf-C3HC4_4"/>
    <property type="match status" value="1"/>
</dbReference>
<dbReference type="PROSITE" id="PS00518">
    <property type="entry name" value="ZF_RING_1"/>
    <property type="match status" value="1"/>
</dbReference>
<feature type="compositionally biased region" description="Basic and acidic residues" evidence="5">
    <location>
        <begin position="82"/>
        <end position="101"/>
    </location>
</feature>
<evidence type="ECO:0000256" key="3">
    <source>
        <dbReference type="ARBA" id="ARBA00022833"/>
    </source>
</evidence>
<protein>
    <recommendedName>
        <fullName evidence="6">RING-type domain-containing protein</fullName>
    </recommendedName>
</protein>
<dbReference type="AlphaFoldDB" id="A0A3Q2CCW7"/>
<dbReference type="Proteomes" id="UP000265020">
    <property type="component" value="Unassembled WGS sequence"/>
</dbReference>
<dbReference type="SUPFAM" id="SSF57845">
    <property type="entry name" value="B-box zinc-binding domain"/>
    <property type="match status" value="1"/>
</dbReference>
<keyword evidence="3" id="KW-0862">Zinc</keyword>
<evidence type="ECO:0000313" key="8">
    <source>
        <dbReference type="Proteomes" id="UP000265020"/>
    </source>
</evidence>
<evidence type="ECO:0000313" key="7">
    <source>
        <dbReference type="Ensembl" id="ENSCVAP00000002799.1"/>
    </source>
</evidence>
<dbReference type="GO" id="GO:0008270">
    <property type="term" value="F:zinc ion binding"/>
    <property type="evidence" value="ECO:0007669"/>
    <property type="project" value="UniProtKB-KW"/>
</dbReference>
<feature type="domain" description="RING-type" evidence="6">
    <location>
        <begin position="20"/>
        <end position="60"/>
    </location>
</feature>
<evidence type="ECO:0000256" key="1">
    <source>
        <dbReference type="ARBA" id="ARBA00022723"/>
    </source>
</evidence>
<evidence type="ECO:0000256" key="2">
    <source>
        <dbReference type="ARBA" id="ARBA00022771"/>
    </source>
</evidence>
<dbReference type="SMART" id="SM00184">
    <property type="entry name" value="RING"/>
    <property type="match status" value="1"/>
</dbReference>
<dbReference type="InterPro" id="IPR001841">
    <property type="entry name" value="Znf_RING"/>
</dbReference>
<organism evidence="7 8">
    <name type="scientific">Cyprinodon variegatus</name>
    <name type="common">Sheepshead minnow</name>
    <dbReference type="NCBI Taxonomy" id="28743"/>
    <lineage>
        <taxon>Eukaryota</taxon>
        <taxon>Metazoa</taxon>
        <taxon>Chordata</taxon>
        <taxon>Craniata</taxon>
        <taxon>Vertebrata</taxon>
        <taxon>Euteleostomi</taxon>
        <taxon>Actinopterygii</taxon>
        <taxon>Neopterygii</taxon>
        <taxon>Teleostei</taxon>
        <taxon>Neoteleostei</taxon>
        <taxon>Acanthomorphata</taxon>
        <taxon>Ovalentaria</taxon>
        <taxon>Atherinomorphae</taxon>
        <taxon>Cyprinodontiformes</taxon>
        <taxon>Cyprinodontidae</taxon>
        <taxon>Cyprinodon</taxon>
    </lineage>
</organism>
<reference evidence="7" key="2">
    <citation type="submission" date="2025-09" db="UniProtKB">
        <authorList>
            <consortium name="Ensembl"/>
        </authorList>
    </citation>
    <scope>IDENTIFICATION</scope>
</reference>
<dbReference type="Gene3D" id="3.30.160.60">
    <property type="entry name" value="Classic Zinc Finger"/>
    <property type="match status" value="1"/>
</dbReference>
<sequence length="203" mass="23399">EKKHRQHNLHIPVRINYLSCRICRNLLRNPATIPCGHNFCIGCIEGHWDEGQRDLSCPECGKIFPSRPNLIRNTTLTDVLRDTERSMSRKRKSQESAESLRDQSTADTLGNGLCWLHKISQDNYCITDEKIICALCASDKHNGHIIGLVKEERRRKQVQDMKTKDLILSMSLLKCSLKLFCSLKVSGKYFYNQRDCYCKLTAI</sequence>
<dbReference type="PROSITE" id="PS50089">
    <property type="entry name" value="ZF_RING_2"/>
    <property type="match status" value="1"/>
</dbReference>
<reference evidence="7" key="1">
    <citation type="submission" date="2025-08" db="UniProtKB">
        <authorList>
            <consortium name="Ensembl"/>
        </authorList>
    </citation>
    <scope>IDENTIFICATION</scope>
</reference>
<dbReference type="Ensembl" id="ENSCVAT00000011109.1">
    <property type="protein sequence ID" value="ENSCVAP00000002799.1"/>
    <property type="gene ID" value="ENSCVAG00000003954.1"/>
</dbReference>
<proteinExistence type="predicted"/>
<dbReference type="GeneTree" id="ENSGT00940000162978"/>
<dbReference type="InterPro" id="IPR051051">
    <property type="entry name" value="E3_ubiq-ligase_TRIM/RNF"/>
</dbReference>
<evidence type="ECO:0000256" key="4">
    <source>
        <dbReference type="PROSITE-ProRule" id="PRU00175"/>
    </source>
</evidence>
<feature type="region of interest" description="Disordered" evidence="5">
    <location>
        <begin position="82"/>
        <end position="103"/>
    </location>
</feature>